<dbReference type="RefSeq" id="WP_218113352.1">
    <property type="nucleotide sequence ID" value="NZ_CP065383.1"/>
</dbReference>
<sequence>MQNTLKPQYGYRIIENGDVLFKRCFESRHFLRIPEAIAVDAEILNEAIAQGVKYVQIFGKESQMYFTTSIKTFKAHCLELDRKFGLQYALIFRYWTNSRDKKIPRKLTIIQNSLPFFSVAK</sequence>
<evidence type="ECO:0000313" key="1">
    <source>
        <dbReference type="EMBL" id="QPM68194.1"/>
    </source>
</evidence>
<dbReference type="EMBL" id="CP065383">
    <property type="protein sequence ID" value="QPM68194.1"/>
    <property type="molecule type" value="Genomic_DNA"/>
</dbReference>
<reference evidence="1 2" key="1">
    <citation type="journal article" date="2021" name="Nat. Commun.">
        <title>Isolation of a member of the candidate phylum Atribacteria reveals a unique cell membrane structure.</title>
        <authorList>
            <person name="Taiki K."/>
            <person name="Nobu M.K."/>
            <person name="Kusada H."/>
            <person name="Meng X.-Y."/>
            <person name="Hosoki N."/>
            <person name="Uematsu K."/>
            <person name="Yoshioka H."/>
            <person name="Kamagata Y."/>
            <person name="Tamaki H."/>
        </authorList>
    </citation>
    <scope>NUCLEOTIDE SEQUENCE [LARGE SCALE GENOMIC DNA]</scope>
    <source>
        <strain evidence="1 2">RT761</strain>
    </source>
</reference>
<accession>A0A7T1ALN3</accession>
<protein>
    <submittedName>
        <fullName evidence="1">Uncharacterized protein</fullName>
    </submittedName>
</protein>
<keyword evidence="2" id="KW-1185">Reference proteome</keyword>
<dbReference type="Proteomes" id="UP000594463">
    <property type="component" value="Chromosome"/>
</dbReference>
<evidence type="ECO:0000313" key="2">
    <source>
        <dbReference type="Proteomes" id="UP000594463"/>
    </source>
</evidence>
<dbReference type="KEGG" id="alam:RT761_01409"/>
<name>A0A7T1ALN3_ATRLM</name>
<proteinExistence type="predicted"/>
<gene>
    <name evidence="1" type="ORF">RT761_01409</name>
</gene>
<dbReference type="AlphaFoldDB" id="A0A7T1ALN3"/>
<organism evidence="1 2">
    <name type="scientific">Atribacter laminatus</name>
    <dbReference type="NCBI Taxonomy" id="2847778"/>
    <lineage>
        <taxon>Bacteria</taxon>
        <taxon>Pseudomonadati</taxon>
        <taxon>Atribacterota</taxon>
        <taxon>Atribacteria</taxon>
        <taxon>Atribacterales</taxon>
        <taxon>Atribacteraceae</taxon>
        <taxon>Atribacter</taxon>
    </lineage>
</organism>